<feature type="domain" description="Bacterial Ig-like" evidence="3">
    <location>
        <begin position="5199"/>
        <end position="5284"/>
    </location>
</feature>
<feature type="domain" description="Bacterial Ig-like" evidence="3">
    <location>
        <begin position="3010"/>
        <end position="3094"/>
    </location>
</feature>
<feature type="region of interest" description="Disordered" evidence="1">
    <location>
        <begin position="1998"/>
        <end position="2027"/>
    </location>
</feature>
<feature type="domain" description="Bacterial Ig-like" evidence="3">
    <location>
        <begin position="734"/>
        <end position="818"/>
    </location>
</feature>
<dbReference type="EMBL" id="PQGD01000025">
    <property type="protein sequence ID" value="POP43297.1"/>
    <property type="molecule type" value="Genomic_DNA"/>
</dbReference>
<dbReference type="InterPro" id="IPR055014">
    <property type="entry name" value="BapA_Bap-like_C"/>
</dbReference>
<feature type="region of interest" description="Disordered" evidence="1">
    <location>
        <begin position="1286"/>
        <end position="1359"/>
    </location>
</feature>
<feature type="region of interest" description="Disordered" evidence="1">
    <location>
        <begin position="1905"/>
        <end position="1928"/>
    </location>
</feature>
<feature type="compositionally biased region" description="Polar residues" evidence="1">
    <location>
        <begin position="1601"/>
        <end position="1615"/>
    </location>
</feature>
<feature type="domain" description="Bacterial Ig-like" evidence="3">
    <location>
        <begin position="1898"/>
        <end position="1986"/>
    </location>
</feature>
<feature type="domain" description="Bacterial Ig-like" evidence="3">
    <location>
        <begin position="929"/>
        <end position="1026"/>
    </location>
</feature>
<feature type="domain" description="Bacterial Ig-like" evidence="3">
    <location>
        <begin position="2003"/>
        <end position="2091"/>
    </location>
</feature>
<feature type="domain" description="Bacterial Ig-like" evidence="3">
    <location>
        <begin position="1125"/>
        <end position="1216"/>
    </location>
</feature>
<feature type="compositionally biased region" description="Low complexity" evidence="1">
    <location>
        <begin position="1131"/>
        <end position="1150"/>
    </location>
</feature>
<feature type="domain" description="Bacterial Ig-like" evidence="3">
    <location>
        <begin position="3106"/>
        <end position="3199"/>
    </location>
</feature>
<dbReference type="InterPro" id="IPR010221">
    <property type="entry name" value="VCBS_dom"/>
</dbReference>
<feature type="domain" description="Bacterial Ig-like" evidence="3">
    <location>
        <begin position="5294"/>
        <end position="5388"/>
    </location>
</feature>
<dbReference type="Proteomes" id="UP000247005">
    <property type="component" value="Unassembled WGS sequence"/>
</dbReference>
<feature type="domain" description="Bacterial Ig" evidence="2">
    <location>
        <begin position="3871"/>
        <end position="3952"/>
    </location>
</feature>
<feature type="domain" description="Bacterial Ig" evidence="2">
    <location>
        <begin position="2698"/>
        <end position="2781"/>
    </location>
</feature>
<dbReference type="InterPro" id="IPR044016">
    <property type="entry name" value="Big_13"/>
</dbReference>
<protein>
    <recommendedName>
        <fullName evidence="7">BapA prefix-like domain-containing protein</fullName>
    </recommendedName>
</protein>
<feature type="domain" description="Bacterial Ig-like" evidence="3">
    <location>
        <begin position="2310"/>
        <end position="2383"/>
    </location>
</feature>
<proteinExistence type="predicted"/>
<feature type="region of interest" description="Disordered" evidence="1">
    <location>
        <begin position="2901"/>
        <end position="2928"/>
    </location>
</feature>
<feature type="domain" description="Bacterial Ig-like" evidence="3">
    <location>
        <begin position="2802"/>
        <end position="2887"/>
    </location>
</feature>
<dbReference type="Gene3D" id="3.30.420.430">
    <property type="match status" value="20"/>
</dbReference>
<feature type="domain" description="Bacterial Ig-like" evidence="3">
    <location>
        <begin position="5510"/>
        <end position="5595"/>
    </location>
</feature>
<feature type="domain" description="Bacterial Ig-like" evidence="3">
    <location>
        <begin position="4175"/>
        <end position="4264"/>
    </location>
</feature>
<dbReference type="NCBIfam" id="TIGR03661">
    <property type="entry name" value="T1SS_VCA0849"/>
    <property type="match status" value="1"/>
</dbReference>
<feature type="domain" description="Bacterial Ig-like" evidence="3">
    <location>
        <begin position="540"/>
        <end position="628"/>
    </location>
</feature>
<feature type="domain" description="Bacterial Ig-like" evidence="3">
    <location>
        <begin position="834"/>
        <end position="922"/>
    </location>
</feature>
<feature type="compositionally biased region" description="Polar residues" evidence="1">
    <location>
        <begin position="366"/>
        <end position="386"/>
    </location>
</feature>
<feature type="domain" description="Bacterial Ig" evidence="2">
    <location>
        <begin position="1696"/>
        <end position="1775"/>
    </location>
</feature>
<evidence type="ECO:0000259" key="2">
    <source>
        <dbReference type="Pfam" id="PF17936"/>
    </source>
</evidence>
<feature type="domain" description="Bacterial Ig-like" evidence="3">
    <location>
        <begin position="5086"/>
        <end position="5177"/>
    </location>
</feature>
<evidence type="ECO:0000259" key="3">
    <source>
        <dbReference type="Pfam" id="PF19077"/>
    </source>
</evidence>
<feature type="compositionally biased region" description="Low complexity" evidence="1">
    <location>
        <begin position="1998"/>
        <end position="2010"/>
    </location>
</feature>
<feature type="compositionally biased region" description="Polar residues" evidence="1">
    <location>
        <begin position="4389"/>
        <end position="4410"/>
    </location>
</feature>
<evidence type="ECO:0000313" key="6">
    <source>
        <dbReference type="Proteomes" id="UP000247005"/>
    </source>
</evidence>
<feature type="domain" description="Bacterial Ig-like" evidence="3">
    <location>
        <begin position="2608"/>
        <end position="2696"/>
    </location>
</feature>
<sequence length="6571" mass="650523">MVSISVISALTGVETSTTASEVTLSHPAIVKLQVARADIASLARNNNDLIVHLHSGETIAIKNFYLAEGDTKSLLVLEDGQGALWWVEDPAAAGLNFVQIGSIDDLLVTAGAGAAASDGAAPVWPWVLGGLLGGGGLAAVAASRGGGGSDDDNSQNTTPPPGSETGTGEDNTPPGAPENLVISDDGKTITGSAEPGSTITVTDGNGTIIGTGTTGSDGNFTVDLDTPQTDGKPVEVVATDPSGNTGPSASIDTPDLTAPDAPTSLLINDDGTTLTGRAEAGSTVRVTDASGNLLGTAVTDADGHFQVTLNPAQTHGETLNVSATDAAGNISPSATVVAPDLVTPEDGTLDSVVDDTGAITGELRNGQLTDDTRPTLNGSGEPGTTVTVYDNGTAIGSTQVDASGAWRFTPDTALSEGAHILTVSFGNSGTFSEPFTLVIDITPPPAPTDLLTSEDGTTVTGSAEAGSTVTITDASGNVLGSGTAESNGSFTIGITPAQTNGEPLTAIAQDAAGNTGPSASFSGSASLYPDVPTIVSALDDAGTLTGLLGNGQITDDATPTLSGDGEPGATITLYSDDAIIGTTQVDASGHWSFTPLAALGEGEHRFTATATNASGTSGASTTFTLTVDLTPPAAPNGLTISDDGTALTGNAEAGSTVTVTDGNGQSAGSVVVGADGSFTIPLDPPQTNGQTLNVVATDPAGNSGPVATVTAPVSAPEGTPVIEIALDDAGPIVGSLTSGQRTDDTTPTLSGSGTPDATLTVYDNGVEIGSVTIGSDGRWNFTPDTPLGNGSHALTVTATDAQGNVSPASGAFTLIIDTDAPAVPVFISLTDDAGTVTGPLIDGQVSDDTRPTFTGRGEPGSTITLYDNDSVIGLATVDPAGSWTFTPADALTDGSHRFTITATDAVGNTSAVSAPWTVIIDTTAPDTPAVPAAADASGSLTGPITEGQTTDETRPVLSGSGEPGATVSLYDGTTLLGTTVIADDGGWQFTPVTPLAEGAHALTVTVTDIAGNTSQPSAPLNIVVDTTPPAAPDGLITSEDGTTVTGSAEAGSTVTITDASGNVLGSGTAGDNGSFSIGIVPAQTNGETLTATARDVAGNDGPAATFTGSTSGVPDVPVLVSIVDDVGSITGNLTDGQTTDDTTPTLNGTGEPDATITVYSNGVAIGTTTVDGAGNWRFTPSPALAEGENTFTFTLTATNGNGTSGVSQPLTLIVDTTPPAAPEDLSVSEDGVTLTGSAEANSTVTITDANGNLIGTGVAGPDGTFSATLTPPQVNGEALSATATNQAGNAGPAASVNAPDITAPAAPDDLAVSEDGTTLTGNAEAGSTITVTDGNGQPLGTTTAGPDGSFTLPLTPPLTNGEPLNVVASDPAGNPSPAATINAPDTTPPEIPTLAAVTDDSGPLTGPLTSGQSTDDARPVLNGNSEPGTTITVYDNGTLLGTTQTDNDGSWTFTPPTPLADGSHALTVTATDTANNTSAPGPAFVVNVDTLAPPTPAIETITDSAGTITDTLITTDPRPVLSGSGEAGTTLTVYDNGAPAGSVVVAADGSWRFTPESDLSEGNHTFTLIAQDAAGNTSSASAPIDLEVDLTAPDAPATPVINDNTGIYTGQVDDSQPTDETRPVLTGNGEAGTMIAAWRGTEMLGTAMVDEAGNWSLTPDTPLAHGIHDLRFTATDRAGNVSEPSDTLRINVELVAPAAPSELNVSLDGTTVTGQAEAGNLVTITDASGNVLGSATADDNGAFSVNIEPAQTNGETLLASARDSAGNRGPEADLTGSTSGYPDVPTILSVSDDVGTIKGNLTNGQHTDDTQPTLSGTGEPESTITVYLNGEAVGSVLADAAGNWSYTPENPLAEGENAFTFTVTATNNNGTSGESQPFTIVVDTLAPDAPVITDVLDDAGNITGTLTRGQTTDDRQPTLSGSSEPGATLTFYDNGAPVGSVQADNSGNWRFTPAQALSEGDHSITVTATDTAGNVSDASPAFDFTVVITAPAAPALTAGADDAGPGTGPLSRGQTTDDAQPQLSGTASAGSQIVIYDNGVQLGGTTANGDGRWTFTPDAALSEGNHDFTATAADTAGNVSDASPVFSLIVDLTAPDAPALPTINDDTGSITGPLAEGQATDDTRPTLSGTGEAGSLITLYDGDTVTGTAIVDDNGQWSFTPQAALSEGEHVLTFTATDSAGNVSQPSAPIAFVVDTTPPAAPTGLAISENGVTVTGNAEAGSLVTIVNAGGTVLGSASAGDDGAFTIAISPAQTAGQPLTAVAQDSAGNSGPAASFTATTSGFPAVPAIVSATDDVGALTAPLSNGQPPDDTRPQLAGTAAPGTSLTVYDNGNLLGTALTGANGQWSFTPATVLAEGSHAFTVTATNANGTSAPSTAFALTVDVSAPAAPIIGEILDDAGSLTGPITAGQPVDDPQPRVTGSGEPGTTVTLYDNGTAIGSATVNPDGSWSLTPDAPLADGEHSLTVVATDPAGNVGPASPAVTLTVDTLAPDVPAITAIIDNQGPVTGPLSEAQATDATLPVINGTGEPGATISIVDNGTPAGTAQVNEQGNWTFTPASPLSEGPHAITVIASDAAGNASAPSAAFTFTVDLTAPAVPALPTLTDDTGPLTGVIVNGARTDDSQPTFTGSGEAGTTITLYDGSVVLGTVPVNEDGSWTFTPTTALAEGSHALTFTATDAVGNASQPSAAIRIVVDTTAPAAPGDLAVSPQGTTVTGTAEAGSLVTITDASGTVVLGSATANPDGTFTVTISPAQTAGESLLAQATDSAGNASPATAFTATDSGFPDVPVIVSVSDDVGPVVGNLSNGQRTDDMQPTLTGTGEPGATVTIYNNGSAIGTALTDGDGNWTFTPADPLPEGENSVTFTVTASNGTGTSDESQPFTLIVDTVAPDAPVIGQIIDDVEGGTGPLTSGQPSNDPQPTLSGTAEPGATITIYDGVTALGTAVTNASGVWSFTPPAPLASGTHPLTVVATDSAGNSSAPSTAFNLQIDTTPPGAPVIVTVTDDIAPGTGPVTSGQPTNDTQPRFSGTAAAGATVTLYSDGVAIGSARVSEAGNWTLTPAQPLSDGTHAITAVATDAAGNSGPLSASFTLVVDISGPDAPILTAIADDTGSVTGAVAAGQTTDDTRPTLSGTAEANTSVEIFDNGTAIGRAAVNADGEWRFTPATALAEGPHSFTLVATDASGNSGPASSPFAITIDTTAPETPLIDSVSDDSGSITGTLTNGQATDDTRPTLSGSGEPGSVIRLYDNGVEIASVQADADGNWSLTPQTPLGSGNHPLTVTATDAAGNSSAPSPVFNVLIDVSAPVAPVIASVIDDVTGDPQPLTSGQLTRDTQPALSGTTEAGATVRIFDNGEQLGVVQADGSGNWQFTPPAALGEGTHNLTVSATDSAGNSGPASTAFTVVIDLTAPEAAAPTITDDTGLITGVLTDGQRTDDTRPALSGSGEPGNRIVLFDNGAELGSTTVGTDGQWQFTPDAPLAEGSHRFTVQETDSVGNVSQPSAAVTVIIDVTPPQAAVINAVTEDGTTVSGTAEAGALITIVNAGNVQIGSGVVDADGNFTVRLSPAQTMSQPLEARIQDSAGNVGEPTPFTGSDSGLPDAPAILTVTDDAGALTGSLNAGQATDDTRPLLSGTAEANAQIVLYNNGTELGRVQADASGNWSFTPQTALADGPQQFTATATTAAGISGFSAAFAIVVDTLAPDAPADLSVSADGLSVTGSAEAGSRVTIADASGNPLGSGISGENGSFSVTLTAPQTNGQPLTAIATDAAGNASPSSTIRATDSTAPDAPADLAITPDGSVVTGRAEPGSTVNIVNADNENVGSGTADENGDFSIELTTPQITGEPLSATATDAAENTGPAATVTTPDLTPPVAPSGLIVSEEGTSVSGTAEAGSTVTITGPGNAPLGSATADADGQFTVTLTTPQTNGEQLSATATDAADNVGPAATVNAPDITAPQPPAIVSVVDDVTEFTGELTDGQSTNDTRPTLTGTAEASATVRILDNGTEIGSVTADASGNWNFTPDTALSNGGHVLTVTATDGDGNVSQPSAACSLVVDTEMPQVPAITLVTDDIAPVSGPVASGQSTNDPRPTLSGTGEIGSTVTIFDNGTAIGSAQVSDTGSWSFTPAEALAAGAHRLTVSATDGVGNTSALSTPFTLTVDTTLPDAPVITAVIDDVGSITGPLTSGQRTDDTRPALSGTAEANSTVRIMDNGTLIGTVQAGNNGGWSFTPTAPLANGAHTLTVTATDAAGNVSPAASVNLTVDTLAPAAPTIVTVTDDVGSVTGTLTRGQTTDDTRPLLSGNGEPGATLNLYDNGTLLGSTMVSPAGDWSFTPATALSEGSHALTAVAVDVAGNASPASAAFTIVVDITAPTTPDLTAVTDDVPEGTGSLVSGQQTNDTQPTLSGSGTPGDTITVFDGDDALGTTLVDINGNWSFTPQTPLGVGGHSFTLTATDPAGNASAPSAPFTLDVQTAVPDTPVLLSVNDNVGADVGPLTSGDLTDDNLPTLTGTAPANTTITIYNDGVAIGTTRADDEGGWTFTPDSPLADGTYTLTLIATDTAGNISLPTGAFALTIDASAPVAPVITAVEDNVGPFTAPLASGGFTDDTVPLVRGTAEPGSTVTLYANDVDIGTAVVDGTGNWTFTPSTPLTEGSWVLTVSAADAAGNVSGLSAPFTLNVDLTAPDAPDDLTTPGDGTSVSGTAEAGATAIVSDGLGNILGRAVVGEDRTFTVPLTPAQTSGDPLTVVVQDAAGNISQPAIFPSSGSGLPSVPVITTITDDVGTLTGNLTNGQSTDDNQLSLSGTAQPDVLVTIIVDGAIVDTVEADASGAWSYDLPATLNDGPHTFAVNATNANGTGGTSSPVTIIVDTAAPDAPVIAQVTDDVEALTGTLLNGQITNDAQPTLSGTAEAGATVSIYDNGDLLDSVVADAQGNWSFTPAAALDDGTHDLTAIATDTAGNSGPASAPFTVVVDTLAPPLPVLTSVVDDAGTVTGQLATGQSTDDTTPTLNGTAEANATVLIFDNGSQIGSALVSNTGAWTFTPTTPLAAGPHSFTLSAVDTAGNTGQTTAPFAITITTTAPDVPLITTIADDAGTITGALTEGQFTDDNLPTLSGTGIAGATVHILDNGAEIGVALVDNNGAWDFTPETPLGDGAHSFTVTASDAAGNTSAASPACTINGDTAPPLAPTIAAVVDATGPLTGALAVGQSTDETRPTLSGSAEAGATLQILDNGAEIGVVTVGDTGSWVFTPDEPLAEGPHDITVVATDAAGNSGLASAGFAFTVDTLAPVAPVIVSITDDVGSVTGTLTGGQSTDDTRPLLSGTSEANATVQIFDNGTAIGTAQANNNGEWTFTPAAALAGGSHAFTAAATDAAGNAGPASAPFTIVVDTVAPVAPVIALATDDIGSVTGPLTSGRTTDDTRPAFSGRGEPGSTLRLFDGGVEIGTVTVANNGNWSLTPATALASGTHTLTATVTDAAGNTSPLSSPFTLTVDITAPDAPAIVSITDDIAPVTGVIGNGSATNDARPTLSGTGEAGATLRILDNGAQIGTTTVAANGSWSFTPATLAQGSHNLTVTATDAAGNTGAASAVYTIVVDTVAPAAPQAAINADGSVISGTAEAGSTVTVTLPGNVQLTTTASDSDSGAWSITLTDRQTEGEAISVTARAAAGNVSAATALTAPVLPLSASDNVEELDLTTDATVTTESYSDYGILLVGALGNSATVIGNDTAQVTFNVAEGGSADLSIDSAATGIVLSLLNTQQIAVQRLDAASNAWVTVADSSQPQFADLLTLNGSSVNFNLNGLTGGTYRVLSYNSNLLATGSFTSLNVSVIQTSAGTLNGETTHVGNVIQDVDPVSGADCAPNGTVVSQVTSASGQTVNVGAGGASIDGQYGTLTINPDGSYSYTLTSTSPTVLGRTESFTYTLTHNGVSDSAQLVVALGAGTAGNAVTAVDNTATLNYETQVEAVDNGQSSQTSFSVVGIALGNVLNANILDNLTNPIIFDVEEGSTRTLTLQSSAGGVALLSTFDLYVYRFNDAIQQFEQYRVEPGWLQVPLLGGQSSQLTLTLPGGEYLFLLNNASGVTVLTGYTLNILQDHVYNVESVSAATDGNVLENDVAPAGTLVTEVNGVAVGAEGATIEGSYGTLFIDQDGNYSYTLRSGLGADSINAPDSFIYTVRTPDGGTDSASLNISATPLPVNAADDVSSLMTFNVVQDTAAFTDNTVGNANWTSSLFTRTSGTGSGTIEVAAGTAVKDAVLHFNVASGLALGGLTVNWTLYDGATAIRTGSFGGGALLGNNIAVNLSGLELHPGNYTLSYTGSIGALSVGSITITPSVTGTTYDLDNFETSGVHTVSGNIFDGSDAGGVLDQLSTVDTRLTITGYNGSSTTLDPFANSGASGTVQGHYGTLAINVDGSYTYTLTPGIATSSITTKETFNYTLNDQNGHTDNATLTIDMAPQFVSTAQSDAVIGTAYADTLIYQLLDTASATGGNGNDSWSNFSLAQGDKIDIGDLLVGWNGDQVALGSYLNVTTSGNNTVIAIDRDGGGSTYQSTNLVTLENVQTNLEELIQQNHIIT</sequence>
<dbReference type="Gene3D" id="2.60.40.10">
    <property type="entry name" value="Immunoglobulins"/>
    <property type="match status" value="32"/>
</dbReference>
<feature type="region of interest" description="Disordered" evidence="1">
    <location>
        <begin position="930"/>
        <end position="963"/>
    </location>
</feature>
<feature type="compositionally biased region" description="Polar residues" evidence="1">
    <location>
        <begin position="3212"/>
        <end position="3236"/>
    </location>
</feature>
<feature type="domain" description="Bacterial Ig" evidence="2">
    <location>
        <begin position="632"/>
        <end position="712"/>
    </location>
</feature>
<feature type="region of interest" description="Disordered" evidence="1">
    <location>
        <begin position="2804"/>
        <end position="2823"/>
    </location>
</feature>
<reference evidence="5 6" key="1">
    <citation type="submission" date="2018-01" db="EMBL/GenBank/DDBJ databases">
        <title>Superficieibacter electus gen. nov., sp. nov., an extended-spectrum beta-lactamase possessing member of the Enterobacteriaceae family, isolated from intensive care unit surfaces.</title>
        <authorList>
            <person name="Potter R.F."/>
            <person name="D'Souza A.W."/>
        </authorList>
    </citation>
    <scope>NUCLEOTIDE SEQUENCE [LARGE SCALE GENOMIC DNA]</scope>
    <source>
        <strain evidence="5 6">BP-1</strain>
    </source>
</reference>
<evidence type="ECO:0000259" key="4">
    <source>
        <dbReference type="Pfam" id="PF22783"/>
    </source>
</evidence>
<feature type="region of interest" description="Disordered" evidence="1">
    <location>
        <begin position="142"/>
        <end position="206"/>
    </location>
</feature>
<feature type="region of interest" description="Disordered" evidence="1">
    <location>
        <begin position="4382"/>
        <end position="4410"/>
    </location>
</feature>
<feature type="domain" description="Bacterial Ig" evidence="2">
    <location>
        <begin position="1303"/>
        <end position="1385"/>
    </location>
</feature>
<feature type="domain" description="Bacterial Ig-like" evidence="3">
    <location>
        <begin position="2400"/>
        <end position="2488"/>
    </location>
</feature>
<feature type="compositionally biased region" description="Polar residues" evidence="1">
    <location>
        <begin position="2908"/>
        <end position="2924"/>
    </location>
</feature>
<dbReference type="Pfam" id="PF22783">
    <property type="entry name" value="BapA_N"/>
    <property type="match status" value="1"/>
</dbReference>
<feature type="region of interest" description="Disordered" evidence="1">
    <location>
        <begin position="237"/>
        <end position="260"/>
    </location>
</feature>
<feature type="domain" description="Bacterial Ig-like" evidence="3">
    <location>
        <begin position="4076"/>
        <end position="4161"/>
    </location>
</feature>
<organism evidence="5 6">
    <name type="scientific">Superficieibacter electus</name>
    <dbReference type="NCBI Taxonomy" id="2022662"/>
    <lineage>
        <taxon>Bacteria</taxon>
        <taxon>Pseudomonadati</taxon>
        <taxon>Pseudomonadota</taxon>
        <taxon>Gammaproteobacteria</taxon>
        <taxon>Enterobacterales</taxon>
        <taxon>Enterobacteriaceae</taxon>
        <taxon>Superficieibacter</taxon>
    </lineage>
</organism>
<feature type="domain" description="Bacterial Ig-like" evidence="3">
    <location>
        <begin position="4486"/>
        <end position="4575"/>
    </location>
</feature>
<name>A0A2P5GIV9_9ENTR</name>
<feature type="compositionally biased region" description="Polar residues" evidence="1">
    <location>
        <begin position="4081"/>
        <end position="4096"/>
    </location>
</feature>
<feature type="region of interest" description="Disordered" evidence="1">
    <location>
        <begin position="1397"/>
        <end position="1427"/>
    </location>
</feature>
<feature type="domain" description="Bacterial Ig-like" evidence="3">
    <location>
        <begin position="1796"/>
        <end position="1884"/>
    </location>
</feature>
<feature type="domain" description="Bacterial Ig-like" evidence="3">
    <location>
        <begin position="1491"/>
        <end position="1589"/>
    </location>
</feature>
<feature type="region of interest" description="Disordered" evidence="1">
    <location>
        <begin position="3428"/>
        <end position="3448"/>
    </location>
</feature>
<dbReference type="Pfam" id="PF17936">
    <property type="entry name" value="Big_6"/>
    <property type="match status" value="16"/>
</dbReference>
<feature type="region of interest" description="Disordered" evidence="1">
    <location>
        <begin position="1131"/>
        <end position="1151"/>
    </location>
</feature>
<feature type="region of interest" description="Disordered" evidence="1">
    <location>
        <begin position="735"/>
        <end position="756"/>
    </location>
</feature>
<comment type="caution">
    <text evidence="5">The sequence shown here is derived from an EMBL/GenBank/DDBJ whole genome shotgun (WGS) entry which is preliminary data.</text>
</comment>
<feature type="region of interest" description="Disordered" evidence="1">
    <location>
        <begin position="3769"/>
        <end position="3788"/>
    </location>
</feature>
<evidence type="ECO:0008006" key="7">
    <source>
        <dbReference type="Google" id="ProtNLM"/>
    </source>
</evidence>
<feature type="region of interest" description="Disordered" evidence="1">
    <location>
        <begin position="4077"/>
        <end position="4096"/>
    </location>
</feature>
<feature type="region of interest" description="Disordered" evidence="1">
    <location>
        <begin position="2299"/>
        <end position="2323"/>
    </location>
</feature>
<feature type="compositionally biased region" description="Polar residues" evidence="1">
    <location>
        <begin position="2012"/>
        <end position="2027"/>
    </location>
</feature>
<dbReference type="NCBIfam" id="NF033510">
    <property type="entry name" value="Ca_tandemer"/>
    <property type="match status" value="56"/>
</dbReference>
<evidence type="ECO:0000313" key="5">
    <source>
        <dbReference type="EMBL" id="POP43297.1"/>
    </source>
</evidence>
<dbReference type="InterPro" id="IPR041498">
    <property type="entry name" value="Big_6"/>
</dbReference>
<dbReference type="InterPro" id="IPR019960">
    <property type="entry name" value="T1SS_VCA0849"/>
</dbReference>
<feature type="domain" description="Bacterial Ig-like" evidence="3">
    <location>
        <begin position="3605"/>
        <end position="3698"/>
    </location>
</feature>
<dbReference type="NCBIfam" id="TIGR01965">
    <property type="entry name" value="VCBS_repeat"/>
    <property type="match status" value="1"/>
</dbReference>
<feature type="domain" description="Bacterial Ig" evidence="2">
    <location>
        <begin position="3513"/>
        <end position="3594"/>
    </location>
</feature>
<evidence type="ECO:0000256" key="1">
    <source>
        <dbReference type="SAM" id="MobiDB-lite"/>
    </source>
</evidence>
<feature type="domain" description="Bacterial Ig-like" evidence="3">
    <location>
        <begin position="5404"/>
        <end position="5491"/>
    </location>
</feature>
<feature type="domain" description="Bacterial Ig-like" evidence="3">
    <location>
        <begin position="4383"/>
        <end position="4469"/>
    </location>
</feature>
<dbReference type="Pfam" id="PF17963">
    <property type="entry name" value="Big_9"/>
    <property type="match status" value="1"/>
</dbReference>
<feature type="domain" description="Bacterial Ig-like" evidence="3">
    <location>
        <begin position="3413"/>
        <end position="3509"/>
    </location>
</feature>
<feature type="domain" description="Bacterial Ig-like" evidence="3">
    <location>
        <begin position="4273"/>
        <end position="4367"/>
    </location>
</feature>
<feature type="region of interest" description="Disordered" evidence="1">
    <location>
        <begin position="3208"/>
        <end position="3241"/>
    </location>
</feature>
<feature type="compositionally biased region" description="Polar residues" evidence="1">
    <location>
        <begin position="938"/>
        <end position="950"/>
    </location>
</feature>
<feature type="compositionally biased region" description="Polar residues" evidence="1">
    <location>
        <begin position="2804"/>
        <end position="2819"/>
    </location>
</feature>
<dbReference type="NCBIfam" id="NF045619">
    <property type="entry name" value="adhes_GNV_Cterm"/>
    <property type="match status" value="1"/>
</dbReference>
<dbReference type="Pfam" id="PF19077">
    <property type="entry name" value="Big_13"/>
    <property type="match status" value="40"/>
</dbReference>
<dbReference type="InterPro" id="IPR048051">
    <property type="entry name" value="BapA-like_prefix-like"/>
</dbReference>
<feature type="domain" description="Bacterial Ig" evidence="2">
    <location>
        <begin position="1029"/>
        <end position="1107"/>
    </location>
</feature>
<feature type="domain" description="Bacterial Ig-like" evidence="3">
    <location>
        <begin position="4884"/>
        <end position="4972"/>
    </location>
</feature>
<feature type="domain" description="Bacterial Ig-like" evidence="3">
    <location>
        <begin position="3969"/>
        <end position="4057"/>
    </location>
</feature>
<feature type="domain" description="Bacterial Ig" evidence="2">
    <location>
        <begin position="5597"/>
        <end position="5678"/>
    </location>
</feature>
<gene>
    <name evidence="5" type="ORF">CHU32_23295</name>
</gene>
<feature type="compositionally biased region" description="Polar residues" evidence="1">
    <location>
        <begin position="1315"/>
        <end position="1344"/>
    </location>
</feature>
<dbReference type="NCBIfam" id="NF033677">
    <property type="entry name" value="biofilm_BapA_N"/>
    <property type="match status" value="1"/>
</dbReference>
<feature type="domain" description="Bacterial Ig-like" evidence="3">
    <location>
        <begin position="355"/>
        <end position="440"/>
    </location>
</feature>
<feature type="domain" description="Bacterial Ig-like" evidence="3">
    <location>
        <begin position="2100"/>
        <end position="2196"/>
    </location>
</feature>
<feature type="domain" description="Bacterial Ig" evidence="2">
    <location>
        <begin position="174"/>
        <end position="255"/>
    </location>
</feature>
<feature type="domain" description="Bacterial Ig-like" evidence="3">
    <location>
        <begin position="3327"/>
        <end position="3406"/>
    </location>
</feature>
<feature type="domain" description="Bacterial Ig-like" evidence="3">
    <location>
        <begin position="3209"/>
        <end position="3302"/>
    </location>
</feature>
<dbReference type="OrthoDB" id="8481600at2"/>
<feature type="domain" description="Bacterial Ig" evidence="2">
    <location>
        <begin position="4682"/>
        <end position="4759"/>
    </location>
</feature>
<feature type="domain" description="Bacterial Ig" evidence="2">
    <location>
        <begin position="2199"/>
        <end position="2279"/>
    </location>
</feature>
<feature type="domain" description="Bacterial Ig" evidence="2">
    <location>
        <begin position="3785"/>
        <end position="3867"/>
    </location>
</feature>
<feature type="domain" description="Bacterial Ig-like" evidence="3">
    <location>
        <begin position="1598"/>
        <end position="1689"/>
    </location>
</feature>
<feature type="domain" description="Bacterial Ig-like" evidence="3">
    <location>
        <begin position="4602"/>
        <end position="4679"/>
    </location>
</feature>
<feature type="domain" description="Bacterial Ig-like" evidence="3">
    <location>
        <begin position="2906"/>
        <end position="2991"/>
    </location>
</feature>
<feature type="domain" description="Bacterial Ig" evidence="2">
    <location>
        <begin position="1219"/>
        <end position="1300"/>
    </location>
</feature>
<feature type="domain" description="Biofilm-associated protein BapA-like prefix-like" evidence="4">
    <location>
        <begin position="1"/>
        <end position="114"/>
    </location>
</feature>
<feature type="domain" description="Bacterial Ig-like" evidence="3">
    <location>
        <begin position="4986"/>
        <end position="5074"/>
    </location>
</feature>
<dbReference type="InterPro" id="IPR013783">
    <property type="entry name" value="Ig-like_fold"/>
</dbReference>
<feature type="region of interest" description="Disordered" evidence="1">
    <location>
        <begin position="1598"/>
        <end position="1628"/>
    </location>
</feature>
<accession>A0A2P5GIV9</accession>
<feature type="region of interest" description="Disordered" evidence="1">
    <location>
        <begin position="5408"/>
        <end position="5429"/>
    </location>
</feature>
<feature type="region of interest" description="Disordered" evidence="1">
    <location>
        <begin position="364"/>
        <end position="386"/>
    </location>
</feature>
<feature type="compositionally biased region" description="Polar residues" evidence="1">
    <location>
        <begin position="241"/>
        <end position="251"/>
    </location>
</feature>
<feature type="domain" description="Bacterial Ig-like" evidence="3">
    <location>
        <begin position="2506"/>
        <end position="2591"/>
    </location>
</feature>
<feature type="domain" description="Bacterial Ig-like" evidence="3">
    <location>
        <begin position="4775"/>
        <end position="4868"/>
    </location>
</feature>
<feature type="compositionally biased region" description="Low complexity" evidence="1">
    <location>
        <begin position="1298"/>
        <end position="1310"/>
    </location>
</feature>
<feature type="domain" description="Bacterial Ig" evidence="2">
    <location>
        <begin position="258"/>
        <end position="340"/>
    </location>
</feature>
<feature type="domain" description="Bacterial Ig-like" evidence="3">
    <location>
        <begin position="1405"/>
        <end position="1490"/>
    </location>
</feature>
<feature type="domain" description="Bacterial Ig" evidence="2">
    <location>
        <begin position="444"/>
        <end position="521"/>
    </location>
</feature>
<feature type="region of interest" description="Disordered" evidence="1">
    <location>
        <begin position="1761"/>
        <end position="1784"/>
    </location>
</feature>
<dbReference type="Gene3D" id="2.60.40.1800">
    <property type="match status" value="1"/>
</dbReference>
<feature type="domain" description="Bacterial Ig" evidence="2">
    <location>
        <begin position="3700"/>
        <end position="3782"/>
    </location>
</feature>